<evidence type="ECO:0000256" key="1">
    <source>
        <dbReference type="SAM" id="MobiDB-lite"/>
    </source>
</evidence>
<feature type="region of interest" description="Disordered" evidence="1">
    <location>
        <begin position="1"/>
        <end position="36"/>
    </location>
</feature>
<sequence>MKCPRTKYPKKNGPKPPQSPEETGTNADDSDELPKKVEDMYGKVDWLLKQTDYYNDWNQEYQYNDNQYDDGGQNGVYEDKEKGDKDEPSETECVQADLILQTTVALEEARAEVEDLRK</sequence>
<accession>A0A5N6G0L0</accession>
<evidence type="ECO:0000313" key="3">
    <source>
        <dbReference type="Proteomes" id="UP000541154"/>
    </source>
</evidence>
<accession>A0A8H6AC43</accession>
<name>A0A5N6G0L0_PETAA</name>
<dbReference type="Proteomes" id="UP000541154">
    <property type="component" value="Unassembled WGS sequence"/>
</dbReference>
<evidence type="ECO:0000313" key="2">
    <source>
        <dbReference type="EMBL" id="KAF5865717.1"/>
    </source>
</evidence>
<organism evidence="2 3">
    <name type="scientific">Petromyces alliaceus</name>
    <name type="common">Aspergillus alliaceus</name>
    <dbReference type="NCBI Taxonomy" id="209559"/>
    <lineage>
        <taxon>Eukaryota</taxon>
        <taxon>Fungi</taxon>
        <taxon>Dikarya</taxon>
        <taxon>Ascomycota</taxon>
        <taxon>Pezizomycotina</taxon>
        <taxon>Eurotiomycetes</taxon>
        <taxon>Eurotiomycetidae</taxon>
        <taxon>Eurotiales</taxon>
        <taxon>Aspergillaceae</taxon>
        <taxon>Aspergillus</taxon>
        <taxon>Aspergillus subgen. Circumdati</taxon>
    </lineage>
</organism>
<proteinExistence type="predicted"/>
<feature type="region of interest" description="Disordered" evidence="1">
    <location>
        <begin position="64"/>
        <end position="91"/>
    </location>
</feature>
<keyword evidence="3" id="KW-1185">Reference proteome</keyword>
<dbReference type="AlphaFoldDB" id="A0A5N6G0L0"/>
<feature type="compositionally biased region" description="Basic residues" evidence="1">
    <location>
        <begin position="1"/>
        <end position="13"/>
    </location>
</feature>
<feature type="compositionally biased region" description="Basic and acidic residues" evidence="1">
    <location>
        <begin position="77"/>
        <end position="88"/>
    </location>
</feature>
<dbReference type="EMBL" id="SPNV01000016">
    <property type="protein sequence ID" value="KAF5865717.1"/>
    <property type="molecule type" value="Genomic_DNA"/>
</dbReference>
<comment type="caution">
    <text evidence="2">The sequence shown here is derived from an EMBL/GenBank/DDBJ whole genome shotgun (WGS) entry which is preliminary data.</text>
</comment>
<protein>
    <submittedName>
        <fullName evidence="2">Uncharacterized protein</fullName>
    </submittedName>
</protein>
<gene>
    <name evidence="2" type="ORF">ETB97_002692</name>
</gene>
<reference evidence="2 3" key="1">
    <citation type="submission" date="2019-04" db="EMBL/GenBank/DDBJ databases">
        <title>Aspergillus burnettii sp. nov., novel species from soil in southeast Queensland.</title>
        <authorList>
            <person name="Gilchrist C.L.M."/>
            <person name="Pitt J.I."/>
            <person name="Lange L."/>
            <person name="Lacey H.J."/>
            <person name="Vuong D."/>
            <person name="Midgley D.J."/>
            <person name="Greenfield P."/>
            <person name="Bradbury M."/>
            <person name="Lacey E."/>
            <person name="Busk P.K."/>
            <person name="Pilgaard B."/>
            <person name="Chooi Y.H."/>
            <person name="Piggott A.M."/>
        </authorList>
    </citation>
    <scope>NUCLEOTIDE SEQUENCE [LARGE SCALE GENOMIC DNA]</scope>
    <source>
        <strain evidence="2 3">FRR 5400</strain>
    </source>
</reference>